<dbReference type="EMBL" id="CAJJDN010000120">
    <property type="protein sequence ID" value="CAD8119150.1"/>
    <property type="molecule type" value="Genomic_DNA"/>
</dbReference>
<name>A0A8S1QXF1_9CILI</name>
<evidence type="ECO:0000313" key="2">
    <source>
        <dbReference type="Proteomes" id="UP000692954"/>
    </source>
</evidence>
<dbReference type="AlphaFoldDB" id="A0A8S1QXF1"/>
<comment type="caution">
    <text evidence="1">The sequence shown here is derived from an EMBL/GenBank/DDBJ whole genome shotgun (WGS) entry which is preliminary data.</text>
</comment>
<evidence type="ECO:0000313" key="1">
    <source>
        <dbReference type="EMBL" id="CAD8119150.1"/>
    </source>
</evidence>
<dbReference type="Proteomes" id="UP000692954">
    <property type="component" value="Unassembled WGS sequence"/>
</dbReference>
<keyword evidence="2" id="KW-1185">Reference proteome</keyword>
<sequence length="398" mass="48345">MLKLNYISEEIYICDCLDKIEKILEFDNIGQYSINPKNNSITYYINHEKCIRLRDLLFWIDQDFVRIHLGQILILSLKLLEKVQLLESQNILHYFLDQNRIWLELEPSSQYPSIIYQFLNYSIHFTGYRCQFMKQKTVELKHLEKQKIFTFDKIHLNKQVTPLEKKNIKKQILEPIIDKCNPNIKIQDIINIIKIKLQEYQYKDDQSSKFVQSLDIDDNKNDYIDSERYKLIEKVNIQINKIVEQKKNYQQIFIDFFLQQYIQLISKNLKSCLQINLDFDKKAQELQDFLTKNKSDLKENIKDYVHSLIENYLKKYEKYFKFSISESEFKSLEKEVINSIMQSQTMKYYNNTYWFYSNNIEICKFMIQAVKKILDQEVRDQIELFYMYKILMLIDDLI</sequence>
<proteinExistence type="predicted"/>
<accession>A0A8S1QXF1</accession>
<organism evidence="1 2">
    <name type="scientific">Paramecium sonneborni</name>
    <dbReference type="NCBI Taxonomy" id="65129"/>
    <lineage>
        <taxon>Eukaryota</taxon>
        <taxon>Sar</taxon>
        <taxon>Alveolata</taxon>
        <taxon>Ciliophora</taxon>
        <taxon>Intramacronucleata</taxon>
        <taxon>Oligohymenophorea</taxon>
        <taxon>Peniculida</taxon>
        <taxon>Parameciidae</taxon>
        <taxon>Paramecium</taxon>
    </lineage>
</organism>
<reference evidence="1" key="1">
    <citation type="submission" date="2021-01" db="EMBL/GenBank/DDBJ databases">
        <authorList>
            <consortium name="Genoscope - CEA"/>
            <person name="William W."/>
        </authorList>
    </citation>
    <scope>NUCLEOTIDE SEQUENCE</scope>
</reference>
<protein>
    <submittedName>
        <fullName evidence="1">Uncharacterized protein</fullName>
    </submittedName>
</protein>
<gene>
    <name evidence="1" type="ORF">PSON_ATCC_30995.1.T1200028</name>
</gene>